<keyword evidence="1" id="KW-0805">Transcription regulation</keyword>
<keyword evidence="2" id="KW-0238">DNA-binding</keyword>
<evidence type="ECO:0000313" key="6">
    <source>
        <dbReference type="Proteomes" id="UP000813672"/>
    </source>
</evidence>
<dbReference type="PANTHER" id="PTHR33204:SF37">
    <property type="entry name" value="HTH-TYPE TRANSCRIPTIONAL REGULATOR YODB"/>
    <property type="match status" value="1"/>
</dbReference>
<dbReference type="Proteomes" id="UP000813672">
    <property type="component" value="Unassembled WGS sequence"/>
</dbReference>
<dbReference type="PANTHER" id="PTHR33204">
    <property type="entry name" value="TRANSCRIPTIONAL REGULATOR, MARR FAMILY"/>
    <property type="match status" value="1"/>
</dbReference>
<sequence length="115" mass="12584">MPTRIPLPGTPVRGSKSGKPIMALFDLLGRTWALGIVWQLEGGPLTFRQLQSRCETVSPTVLNKRLGELRESGFVGLTSEGYHLTEMGRDLFAKLKPLGAFSQVWADAVLSGDKE</sequence>
<dbReference type="InterPro" id="IPR002577">
    <property type="entry name" value="HTH_HxlR"/>
</dbReference>
<name>A0A9Q3ZMP7_9RHOB</name>
<dbReference type="AlphaFoldDB" id="A0A9Q3ZMP7"/>
<evidence type="ECO:0000259" key="4">
    <source>
        <dbReference type="PROSITE" id="PS51118"/>
    </source>
</evidence>
<protein>
    <submittedName>
        <fullName evidence="5">Helix-turn-helix transcriptional regulator</fullName>
    </submittedName>
</protein>
<dbReference type="InterPro" id="IPR036388">
    <property type="entry name" value="WH-like_DNA-bd_sf"/>
</dbReference>
<proteinExistence type="predicted"/>
<feature type="domain" description="HTH hxlR-type" evidence="4">
    <location>
        <begin position="19"/>
        <end position="110"/>
    </location>
</feature>
<dbReference type="Pfam" id="PF01638">
    <property type="entry name" value="HxlR"/>
    <property type="match status" value="1"/>
</dbReference>
<dbReference type="SUPFAM" id="SSF46785">
    <property type="entry name" value="Winged helix' DNA-binding domain"/>
    <property type="match status" value="1"/>
</dbReference>
<comment type="caution">
    <text evidence="5">The sequence shown here is derived from an EMBL/GenBank/DDBJ whole genome shotgun (WGS) entry which is preliminary data.</text>
</comment>
<gene>
    <name evidence="5" type="ORF">KBY27_01855</name>
</gene>
<evidence type="ECO:0000256" key="2">
    <source>
        <dbReference type="ARBA" id="ARBA00023125"/>
    </source>
</evidence>
<dbReference type="GO" id="GO:0003677">
    <property type="term" value="F:DNA binding"/>
    <property type="evidence" value="ECO:0007669"/>
    <property type="project" value="UniProtKB-KW"/>
</dbReference>
<dbReference type="InterPro" id="IPR036390">
    <property type="entry name" value="WH_DNA-bd_sf"/>
</dbReference>
<dbReference type="EMBL" id="JAGQAF010000001">
    <property type="protein sequence ID" value="MCE8536192.1"/>
    <property type="molecule type" value="Genomic_DNA"/>
</dbReference>
<reference evidence="5" key="1">
    <citation type="journal article" date="2021" name="Environ. Microbiol.">
        <title>Cryptic niche differentiation of novel sediment ecotypes of Rugeria pomeroyi correlates with nitrate respiration.</title>
        <authorList>
            <person name="Lin X."/>
            <person name="McNichol J."/>
            <person name="Chu X."/>
            <person name="Qian Y."/>
            <person name="Luo H."/>
        </authorList>
    </citation>
    <scope>NUCLEOTIDE SEQUENCE</scope>
    <source>
        <strain evidence="5">SZCCDBB064</strain>
    </source>
</reference>
<accession>A0A9Q3ZMP7</accession>
<keyword evidence="3" id="KW-0804">Transcription</keyword>
<evidence type="ECO:0000256" key="3">
    <source>
        <dbReference type="ARBA" id="ARBA00023163"/>
    </source>
</evidence>
<dbReference type="Gene3D" id="1.10.10.10">
    <property type="entry name" value="Winged helix-like DNA-binding domain superfamily/Winged helix DNA-binding domain"/>
    <property type="match status" value="1"/>
</dbReference>
<dbReference type="PROSITE" id="PS51118">
    <property type="entry name" value="HTH_HXLR"/>
    <property type="match status" value="1"/>
</dbReference>
<evidence type="ECO:0000313" key="5">
    <source>
        <dbReference type="EMBL" id="MCE8536192.1"/>
    </source>
</evidence>
<evidence type="ECO:0000256" key="1">
    <source>
        <dbReference type="ARBA" id="ARBA00023015"/>
    </source>
</evidence>
<organism evidence="5 6">
    <name type="scientific">Ruegeria pomeroyi</name>
    <dbReference type="NCBI Taxonomy" id="89184"/>
    <lineage>
        <taxon>Bacteria</taxon>
        <taxon>Pseudomonadati</taxon>
        <taxon>Pseudomonadota</taxon>
        <taxon>Alphaproteobacteria</taxon>
        <taxon>Rhodobacterales</taxon>
        <taxon>Roseobacteraceae</taxon>
        <taxon>Ruegeria</taxon>
    </lineage>
</organism>